<name>A0A0F9N3Q1_9ZZZZ</name>
<protein>
    <submittedName>
        <fullName evidence="1">Uncharacterized protein</fullName>
    </submittedName>
</protein>
<reference evidence="1" key="1">
    <citation type="journal article" date="2015" name="Nature">
        <title>Complex archaea that bridge the gap between prokaryotes and eukaryotes.</title>
        <authorList>
            <person name="Spang A."/>
            <person name="Saw J.H."/>
            <person name="Jorgensen S.L."/>
            <person name="Zaremba-Niedzwiedzka K."/>
            <person name="Martijn J."/>
            <person name="Lind A.E."/>
            <person name="van Eijk R."/>
            <person name="Schleper C."/>
            <person name="Guy L."/>
            <person name="Ettema T.J."/>
        </authorList>
    </citation>
    <scope>NUCLEOTIDE SEQUENCE</scope>
</reference>
<gene>
    <name evidence="1" type="ORF">LCGC14_1014090</name>
</gene>
<evidence type="ECO:0000313" key="1">
    <source>
        <dbReference type="EMBL" id="KKN12659.1"/>
    </source>
</evidence>
<organism evidence="1">
    <name type="scientific">marine sediment metagenome</name>
    <dbReference type="NCBI Taxonomy" id="412755"/>
    <lineage>
        <taxon>unclassified sequences</taxon>
        <taxon>metagenomes</taxon>
        <taxon>ecological metagenomes</taxon>
    </lineage>
</organism>
<dbReference type="EMBL" id="LAZR01004006">
    <property type="protein sequence ID" value="KKN12659.1"/>
    <property type="molecule type" value="Genomic_DNA"/>
</dbReference>
<accession>A0A0F9N3Q1</accession>
<comment type="caution">
    <text evidence="1">The sequence shown here is derived from an EMBL/GenBank/DDBJ whole genome shotgun (WGS) entry which is preliminary data.</text>
</comment>
<dbReference type="AlphaFoldDB" id="A0A0F9N3Q1"/>
<proteinExistence type="predicted"/>
<feature type="non-terminal residue" evidence="1">
    <location>
        <position position="1"/>
    </location>
</feature>
<sequence>QWLKDRLGEGNRFEQFNRRFCKDLVKAQHLDTLRQVRELLDGLPPQYFHTTHINPPFPCKRCVWDVAIQTIKALLEE</sequence>